<sequence>MADKDKALKEEGQEPEEERWIESEGINTYYLNGKCRKGPLIGATKEDGDNDGYNCFDMSTLFADPDPMDNFVATYHIKSTQEINQAENTIKFYLDKIKGNIDNEDSNETESEKDIQEKEITITLRGIKAENGQLLHSTGLTLWNASHLLCRFLSLNPFLIRGKSVIEVCMLIRFKG</sequence>
<dbReference type="Gene3D" id="3.40.50.150">
    <property type="entry name" value="Vaccinia Virus protein VP39"/>
    <property type="match status" value="1"/>
</dbReference>
<organism evidence="1">
    <name type="scientific">Ditylum brightwellii</name>
    <dbReference type="NCBI Taxonomy" id="49249"/>
    <lineage>
        <taxon>Eukaryota</taxon>
        <taxon>Sar</taxon>
        <taxon>Stramenopiles</taxon>
        <taxon>Ochrophyta</taxon>
        <taxon>Bacillariophyta</taxon>
        <taxon>Mediophyceae</taxon>
        <taxon>Lithodesmiophycidae</taxon>
        <taxon>Lithodesmiales</taxon>
        <taxon>Lithodesmiaceae</taxon>
        <taxon>Ditylum</taxon>
    </lineage>
</organism>
<protein>
    <submittedName>
        <fullName evidence="1">Uncharacterized protein</fullName>
    </submittedName>
</protein>
<dbReference type="InterPro" id="IPR029063">
    <property type="entry name" value="SAM-dependent_MTases_sf"/>
</dbReference>
<gene>
    <name evidence="1" type="ORF">DBRI00130_LOCUS20730</name>
</gene>
<dbReference type="EMBL" id="HBNS01026313">
    <property type="protein sequence ID" value="CAE4618318.1"/>
    <property type="molecule type" value="Transcribed_RNA"/>
</dbReference>
<evidence type="ECO:0000313" key="1">
    <source>
        <dbReference type="EMBL" id="CAE4618318.1"/>
    </source>
</evidence>
<accession>A0A7S4RLA2</accession>
<name>A0A7S4RLA2_9STRA</name>
<dbReference type="AlphaFoldDB" id="A0A7S4RLA2"/>
<proteinExistence type="predicted"/>
<reference evidence="1" key="1">
    <citation type="submission" date="2021-01" db="EMBL/GenBank/DDBJ databases">
        <authorList>
            <person name="Corre E."/>
            <person name="Pelletier E."/>
            <person name="Niang G."/>
            <person name="Scheremetjew M."/>
            <person name="Finn R."/>
            <person name="Kale V."/>
            <person name="Holt S."/>
            <person name="Cochrane G."/>
            <person name="Meng A."/>
            <person name="Brown T."/>
            <person name="Cohen L."/>
        </authorList>
    </citation>
    <scope>NUCLEOTIDE SEQUENCE</scope>
    <source>
        <strain evidence="1">GSO104</strain>
    </source>
</reference>